<dbReference type="EMBL" id="HBJA01133837">
    <property type="protein sequence ID" value="CAE0834677.1"/>
    <property type="molecule type" value="Transcribed_RNA"/>
</dbReference>
<sequence length="255" mass="29113">MGNMNTLLSSQEDVPRAESVGQQCNVKLQATGKASCSKPPLRVHDVQLLKESALDTIDVLLKEEGGSALVEQEHTALLEAAANWDDYCRQFFSLVDEDFDDDDQDREDRTQNTKLLRQIQAKQKVLDELARKVQASRNKAHQMLHDECKANEALCQGLPLAKMRQPHVDPTAQRDLEKSEEILQVWERHFPKLKEDACALSSRIKGTQVRRLRTLNTAFKTLETKHAKTEEEAKGSKRSCTMQRHPRVTKKMRTR</sequence>
<name>A0A7S4GEQ0_9EUGL</name>
<accession>A0A7S4GEQ0</accession>
<evidence type="ECO:0000256" key="2">
    <source>
        <dbReference type="SAM" id="MobiDB-lite"/>
    </source>
</evidence>
<feature type="region of interest" description="Disordered" evidence="2">
    <location>
        <begin position="227"/>
        <end position="255"/>
    </location>
</feature>
<proteinExistence type="predicted"/>
<reference evidence="3" key="1">
    <citation type="submission" date="2021-01" db="EMBL/GenBank/DDBJ databases">
        <authorList>
            <person name="Corre E."/>
            <person name="Pelletier E."/>
            <person name="Niang G."/>
            <person name="Scheremetjew M."/>
            <person name="Finn R."/>
            <person name="Kale V."/>
            <person name="Holt S."/>
            <person name="Cochrane G."/>
            <person name="Meng A."/>
            <person name="Brown T."/>
            <person name="Cohen L."/>
        </authorList>
    </citation>
    <scope>NUCLEOTIDE SEQUENCE</scope>
    <source>
        <strain evidence="3">CCMP1594</strain>
    </source>
</reference>
<evidence type="ECO:0000313" key="3">
    <source>
        <dbReference type="EMBL" id="CAE0834677.1"/>
    </source>
</evidence>
<evidence type="ECO:0000256" key="1">
    <source>
        <dbReference type="SAM" id="Coils"/>
    </source>
</evidence>
<feature type="coiled-coil region" evidence="1">
    <location>
        <begin position="112"/>
        <end position="139"/>
    </location>
</feature>
<feature type="compositionally biased region" description="Basic residues" evidence="2">
    <location>
        <begin position="244"/>
        <end position="255"/>
    </location>
</feature>
<keyword evidence="1" id="KW-0175">Coiled coil</keyword>
<organism evidence="3">
    <name type="scientific">Eutreptiella gymnastica</name>
    <dbReference type="NCBI Taxonomy" id="73025"/>
    <lineage>
        <taxon>Eukaryota</taxon>
        <taxon>Discoba</taxon>
        <taxon>Euglenozoa</taxon>
        <taxon>Euglenida</taxon>
        <taxon>Spirocuta</taxon>
        <taxon>Euglenophyceae</taxon>
        <taxon>Eutreptiales</taxon>
        <taxon>Eutreptiaceae</taxon>
        <taxon>Eutreptiella</taxon>
    </lineage>
</organism>
<gene>
    <name evidence="3" type="ORF">EGYM00163_LOCUS45981</name>
</gene>
<dbReference type="AlphaFoldDB" id="A0A7S4GEQ0"/>
<protein>
    <submittedName>
        <fullName evidence="3">Uncharacterized protein</fullName>
    </submittedName>
</protein>